<organism evidence="1 2">
    <name type="scientific">Ranitomeya imitator</name>
    <name type="common">mimic poison frog</name>
    <dbReference type="NCBI Taxonomy" id="111125"/>
    <lineage>
        <taxon>Eukaryota</taxon>
        <taxon>Metazoa</taxon>
        <taxon>Chordata</taxon>
        <taxon>Craniata</taxon>
        <taxon>Vertebrata</taxon>
        <taxon>Euteleostomi</taxon>
        <taxon>Amphibia</taxon>
        <taxon>Batrachia</taxon>
        <taxon>Anura</taxon>
        <taxon>Neobatrachia</taxon>
        <taxon>Hyloidea</taxon>
        <taxon>Dendrobatidae</taxon>
        <taxon>Dendrobatinae</taxon>
        <taxon>Ranitomeya</taxon>
    </lineage>
</organism>
<evidence type="ECO:0000313" key="1">
    <source>
        <dbReference type="EMBL" id="CAJ0944094.1"/>
    </source>
</evidence>
<evidence type="ECO:0000313" key="2">
    <source>
        <dbReference type="Proteomes" id="UP001176940"/>
    </source>
</evidence>
<comment type="caution">
    <text evidence="1">The sequence shown here is derived from an EMBL/GenBank/DDBJ whole genome shotgun (WGS) entry which is preliminary data.</text>
</comment>
<sequence>MFTLVTGIVGRWRAVCVTALQRPNSDAAAIRIVVGIAAASLSVTLFQNSLKGIQSILNGSKMILMETDLLGSLLAVLKKYMFHGLPGLNVEMPLVLYPSPLPQYDGRSPLKPEQSEPTVRPTWRSNPLRIRSKIRKV</sequence>
<accession>A0ABN9LMX7</accession>
<name>A0ABN9LMX7_9NEOB</name>
<dbReference type="EMBL" id="CAUEEQ010022044">
    <property type="protein sequence ID" value="CAJ0944094.1"/>
    <property type="molecule type" value="Genomic_DNA"/>
</dbReference>
<proteinExistence type="predicted"/>
<protein>
    <submittedName>
        <fullName evidence="1">Uncharacterized protein</fullName>
    </submittedName>
</protein>
<dbReference type="Proteomes" id="UP001176940">
    <property type="component" value="Unassembled WGS sequence"/>
</dbReference>
<gene>
    <name evidence="1" type="ORF">RIMI_LOCUS10253826</name>
</gene>
<reference evidence="1" key="1">
    <citation type="submission" date="2023-07" db="EMBL/GenBank/DDBJ databases">
        <authorList>
            <person name="Stuckert A."/>
        </authorList>
    </citation>
    <scope>NUCLEOTIDE SEQUENCE</scope>
</reference>
<keyword evidence="2" id="KW-1185">Reference proteome</keyword>